<comment type="caution">
    <text evidence="2">The sequence shown here is derived from an EMBL/GenBank/DDBJ whole genome shotgun (WGS) entry which is preliminary data.</text>
</comment>
<protein>
    <submittedName>
        <fullName evidence="2">Sugar phosphate isomerase/epimerase</fullName>
    </submittedName>
</protein>
<gene>
    <name evidence="2" type="ORF">C8J24_1358</name>
</gene>
<evidence type="ECO:0000259" key="1">
    <source>
        <dbReference type="Pfam" id="PF01261"/>
    </source>
</evidence>
<dbReference type="PROSITE" id="PS51318">
    <property type="entry name" value="TAT"/>
    <property type="match status" value="1"/>
</dbReference>
<dbReference type="InterPro" id="IPR013022">
    <property type="entry name" value="Xyl_isomerase-like_TIM-brl"/>
</dbReference>
<dbReference type="InterPro" id="IPR050312">
    <property type="entry name" value="IolE/XylAMocC-like"/>
</dbReference>
<sequence>MILSRRTLLTGTGAVAALALADRAISPAYAAQLKAIGLQLYTVRELFAKDPVATLEAVARIGYREVEFGGGGYETMDHALLRKTMDRLGLTAPSVHIGYDALLQRFEPSVAMARTLGAKTVVLPYMTDEHRNEQGWNAALPNFNRFATQLKSAGFGFAYHNHDFEFTIRPGGVSLYDRLLKETDPALVKLELDIYWAAHAGEDPAALIDRLSNRLYAYHVKDMRPDRSMTAVGQGTLDFAALFKRKSSAGVQHFYVENDQAPAPYLPDITTSFRTLRALRF</sequence>
<feature type="domain" description="Xylose isomerase-like TIM barrel" evidence="1">
    <location>
        <begin position="55"/>
        <end position="245"/>
    </location>
</feature>
<evidence type="ECO:0000313" key="3">
    <source>
        <dbReference type="Proteomes" id="UP000240996"/>
    </source>
</evidence>
<dbReference type="Pfam" id="PF01261">
    <property type="entry name" value="AP_endonuc_2"/>
    <property type="match status" value="1"/>
</dbReference>
<dbReference type="Gene3D" id="3.20.20.150">
    <property type="entry name" value="Divalent-metal-dependent TIM barrel enzymes"/>
    <property type="match status" value="1"/>
</dbReference>
<dbReference type="AlphaFoldDB" id="A0A2T4YVX8"/>
<reference evidence="2 3" key="1">
    <citation type="submission" date="2018-04" db="EMBL/GenBank/DDBJ databases">
        <title>Genomic Encyclopedia of Type Strains, Phase III (KMG-III): the genomes of soil and plant-associated and newly described type strains.</title>
        <authorList>
            <person name="Whitman W."/>
        </authorList>
    </citation>
    <scope>NUCLEOTIDE SEQUENCE [LARGE SCALE GENOMIC DNA]</scope>
    <source>
        <strain evidence="2 3">NW12</strain>
    </source>
</reference>
<dbReference type="GO" id="GO:0016853">
    <property type="term" value="F:isomerase activity"/>
    <property type="evidence" value="ECO:0007669"/>
    <property type="project" value="UniProtKB-KW"/>
</dbReference>
<dbReference type="RefSeq" id="WP_107931140.1">
    <property type="nucleotide sequence ID" value="NZ_PZZN01000001.1"/>
</dbReference>
<dbReference type="PANTHER" id="PTHR12110">
    <property type="entry name" value="HYDROXYPYRUVATE ISOMERASE"/>
    <property type="match status" value="1"/>
</dbReference>
<keyword evidence="2" id="KW-0413">Isomerase</keyword>
<dbReference type="SUPFAM" id="SSF51658">
    <property type="entry name" value="Xylose isomerase-like"/>
    <property type="match status" value="1"/>
</dbReference>
<dbReference type="InterPro" id="IPR036237">
    <property type="entry name" value="Xyl_isomerase-like_sf"/>
</dbReference>
<evidence type="ECO:0000313" key="2">
    <source>
        <dbReference type="EMBL" id="PTM47952.1"/>
    </source>
</evidence>
<dbReference type="EMBL" id="PZZN01000001">
    <property type="protein sequence ID" value="PTM47952.1"/>
    <property type="molecule type" value="Genomic_DNA"/>
</dbReference>
<dbReference type="InterPro" id="IPR006311">
    <property type="entry name" value="TAT_signal"/>
</dbReference>
<keyword evidence="3" id="KW-1185">Reference proteome</keyword>
<accession>A0A2T4YVX8</accession>
<dbReference type="Proteomes" id="UP000240996">
    <property type="component" value="Unassembled WGS sequence"/>
</dbReference>
<dbReference type="PANTHER" id="PTHR12110:SF41">
    <property type="entry name" value="INOSOSE DEHYDRATASE"/>
    <property type="match status" value="1"/>
</dbReference>
<organism evidence="2 3">
    <name type="scientific">Sphingomonas aerolata</name>
    <dbReference type="NCBI Taxonomy" id="185951"/>
    <lineage>
        <taxon>Bacteria</taxon>
        <taxon>Pseudomonadati</taxon>
        <taxon>Pseudomonadota</taxon>
        <taxon>Alphaproteobacteria</taxon>
        <taxon>Sphingomonadales</taxon>
        <taxon>Sphingomonadaceae</taxon>
        <taxon>Sphingomonas</taxon>
    </lineage>
</organism>
<proteinExistence type="predicted"/>
<name>A0A2T4YVX8_9SPHN</name>